<evidence type="ECO:0000313" key="3">
    <source>
        <dbReference type="EMBL" id="TRL36405.1"/>
    </source>
</evidence>
<dbReference type="PANTHER" id="PTHR40278">
    <property type="entry name" value="DNA UTILIZATION PROTEIN HOFN"/>
    <property type="match status" value="1"/>
</dbReference>
<feature type="region of interest" description="Disordered" evidence="1">
    <location>
        <begin position="1"/>
        <end position="20"/>
    </location>
</feature>
<comment type="caution">
    <text evidence="3">The sequence shown here is derived from an EMBL/GenBank/DDBJ whole genome shotgun (WGS) entry which is preliminary data.</text>
</comment>
<dbReference type="InterPro" id="IPR052534">
    <property type="entry name" value="Extracell_DNA_Util/SecSys_Comp"/>
</dbReference>
<dbReference type="InterPro" id="IPR007813">
    <property type="entry name" value="PilN"/>
</dbReference>
<dbReference type="EMBL" id="VJMF01000021">
    <property type="protein sequence ID" value="TRL36405.1"/>
    <property type="molecule type" value="Genomic_DNA"/>
</dbReference>
<keyword evidence="2" id="KW-0472">Membrane</keyword>
<keyword evidence="2" id="KW-1133">Transmembrane helix</keyword>
<feature type="transmembrane region" description="Helical" evidence="2">
    <location>
        <begin position="236"/>
        <end position="258"/>
    </location>
</feature>
<dbReference type="Proteomes" id="UP000316781">
    <property type="component" value="Unassembled WGS sequence"/>
</dbReference>
<dbReference type="AlphaFoldDB" id="A0A549T3E5"/>
<gene>
    <name evidence="3" type="ORF">FM996_04870</name>
</gene>
<protein>
    <submittedName>
        <fullName evidence="3">PilN domain-containing protein</fullName>
    </submittedName>
</protein>
<dbReference type="InterPro" id="IPR043129">
    <property type="entry name" value="ATPase_NBD"/>
</dbReference>
<evidence type="ECO:0000313" key="4">
    <source>
        <dbReference type="Proteomes" id="UP000316781"/>
    </source>
</evidence>
<name>A0A549T3E5_METSR</name>
<feature type="compositionally biased region" description="Basic residues" evidence="1">
    <location>
        <begin position="1"/>
        <end position="18"/>
    </location>
</feature>
<evidence type="ECO:0000256" key="2">
    <source>
        <dbReference type="SAM" id="Phobius"/>
    </source>
</evidence>
<dbReference type="SUPFAM" id="SSF53067">
    <property type="entry name" value="Actin-like ATPase domain"/>
    <property type="match status" value="1"/>
</dbReference>
<reference evidence="3 4" key="1">
    <citation type="submission" date="2019-07" db="EMBL/GenBank/DDBJ databases">
        <title>Ln-dependent methylotrophs.</title>
        <authorList>
            <person name="Tani A."/>
        </authorList>
    </citation>
    <scope>NUCLEOTIDE SEQUENCE [LARGE SCALE GENOMIC DNA]</scope>
    <source>
        <strain evidence="3 4">SM89A</strain>
    </source>
</reference>
<sequence length="392" mass="42094">MVSPPRPRRSSSRCRRTASRTEFSPFANRPGLRPMPAAFRRHAEVPNFALLFRWLDVLGGLLTLIADRRRIRNMLRVTCSGDRFLFRSGADPDAPPLAAAAIGATLPEEILRHARGGFVLLEWPRETTVTRTLVAPAQAREFLAGIVANQLDRLSPWPVGQILHGHRATPEEAGRVTARVLIARKADIDAARAALAEMGLSVDRVVGAADATHEPIVFWTKGATQSDAAQRRRIRLCVGGGIGAYVALCAFIVLGASLSASALQEEAAALAARAHALQKRADAAKNPAVVAALQPSERAWIWKETSTPAVVLIDALTRAIPDGAFLESLGLEGGRLRISGLADDAPPLIDALEKTGQFFDAHFSAPTTRASDGRLFRFGVEAQLAAATKKGK</sequence>
<keyword evidence="2" id="KW-0812">Transmembrane</keyword>
<dbReference type="PANTHER" id="PTHR40278:SF1">
    <property type="entry name" value="DNA UTILIZATION PROTEIN HOFN"/>
    <property type="match status" value="1"/>
</dbReference>
<evidence type="ECO:0000256" key="1">
    <source>
        <dbReference type="SAM" id="MobiDB-lite"/>
    </source>
</evidence>
<dbReference type="Pfam" id="PF05137">
    <property type="entry name" value="PilN"/>
    <property type="match status" value="1"/>
</dbReference>
<proteinExistence type="predicted"/>
<organism evidence="3 4">
    <name type="scientific">Methylosinus sporium</name>
    <dbReference type="NCBI Taxonomy" id="428"/>
    <lineage>
        <taxon>Bacteria</taxon>
        <taxon>Pseudomonadati</taxon>
        <taxon>Pseudomonadota</taxon>
        <taxon>Alphaproteobacteria</taxon>
        <taxon>Hyphomicrobiales</taxon>
        <taxon>Methylocystaceae</taxon>
        <taxon>Methylosinus</taxon>
    </lineage>
</organism>
<accession>A0A549T3E5</accession>